<dbReference type="PANTHER" id="PTHR12299:SF17">
    <property type="entry name" value="AT19571P-RELATED"/>
    <property type="match status" value="1"/>
</dbReference>
<feature type="domain" description="Hyaluronan/mRNA-binding protein" evidence="2">
    <location>
        <begin position="121"/>
        <end position="214"/>
    </location>
</feature>
<dbReference type="InterPro" id="IPR039764">
    <property type="entry name" value="HABP4/SERBP1-like"/>
</dbReference>
<sequence length="298" mass="32480">MSKVVNFFDFLQEDDETSTQTKGEVKPSSKTTTTTTPSVGVAKKTPTTGATKPVSSTKPEGTNGRQGSPKLAGGQKPRRDNNNNNNNTQINPEEGGRQGKPRDGKSYTKHQPKTDSTGRPRGRAQERLSGTGHPIRGENKKEGSGKGNWGKSTDVETPQTEGAQTTEGENAETTPVQVQQAEEDKTTSYSEYLKQQQKEAVTLEAPKIRAAGEGEQTSQWADFEPLKKDGPVKASSKKSDKEEKKSKKTFIPVALKSTQQQQTKKQFNRKGNNNNEKKTAPQSIDDNKAFPALSSKTN</sequence>
<feature type="compositionally biased region" description="Basic and acidic residues" evidence="1">
    <location>
        <begin position="94"/>
        <end position="126"/>
    </location>
</feature>
<dbReference type="InParanoid" id="A0A151Z713"/>
<dbReference type="InterPro" id="IPR006861">
    <property type="entry name" value="HABP4_PAIRBP1-bd"/>
</dbReference>
<dbReference type="GO" id="GO:0005737">
    <property type="term" value="C:cytoplasm"/>
    <property type="evidence" value="ECO:0007669"/>
    <property type="project" value="TreeGrafter"/>
</dbReference>
<name>A0A151Z713_TIELA</name>
<organism evidence="3 4">
    <name type="scientific">Tieghemostelium lacteum</name>
    <name type="common">Slime mold</name>
    <name type="synonym">Dictyostelium lacteum</name>
    <dbReference type="NCBI Taxonomy" id="361077"/>
    <lineage>
        <taxon>Eukaryota</taxon>
        <taxon>Amoebozoa</taxon>
        <taxon>Evosea</taxon>
        <taxon>Eumycetozoa</taxon>
        <taxon>Dictyostelia</taxon>
        <taxon>Dictyosteliales</taxon>
        <taxon>Raperosteliaceae</taxon>
        <taxon>Tieghemostelium</taxon>
    </lineage>
</organism>
<feature type="compositionally biased region" description="Polar residues" evidence="1">
    <location>
        <begin position="155"/>
        <end position="180"/>
    </location>
</feature>
<dbReference type="OMA" id="RAGRNEH"/>
<dbReference type="FunCoup" id="A0A151Z713">
    <property type="interactions" value="38"/>
</dbReference>
<gene>
    <name evidence="3" type="ORF">DLAC_09693</name>
</gene>
<dbReference type="GO" id="GO:0005634">
    <property type="term" value="C:nucleus"/>
    <property type="evidence" value="ECO:0007669"/>
    <property type="project" value="TreeGrafter"/>
</dbReference>
<feature type="compositionally biased region" description="Polar residues" evidence="1">
    <location>
        <begin position="55"/>
        <end position="66"/>
    </location>
</feature>
<dbReference type="AlphaFoldDB" id="A0A151Z713"/>
<dbReference type="Proteomes" id="UP000076078">
    <property type="component" value="Unassembled WGS sequence"/>
</dbReference>
<dbReference type="STRING" id="361077.A0A151Z713"/>
<evidence type="ECO:0000259" key="2">
    <source>
        <dbReference type="SMART" id="SM01233"/>
    </source>
</evidence>
<evidence type="ECO:0000313" key="3">
    <source>
        <dbReference type="EMBL" id="KYQ89725.1"/>
    </source>
</evidence>
<comment type="caution">
    <text evidence="3">The sequence shown here is derived from an EMBL/GenBank/DDBJ whole genome shotgun (WGS) entry which is preliminary data.</text>
</comment>
<feature type="compositionally biased region" description="Polar residues" evidence="1">
    <location>
        <begin position="187"/>
        <end position="199"/>
    </location>
</feature>
<evidence type="ECO:0000256" key="1">
    <source>
        <dbReference type="SAM" id="MobiDB-lite"/>
    </source>
</evidence>
<dbReference type="Gene3D" id="6.10.140.1040">
    <property type="match status" value="1"/>
</dbReference>
<feature type="compositionally biased region" description="Basic and acidic residues" evidence="1">
    <location>
        <begin position="135"/>
        <end position="144"/>
    </location>
</feature>
<evidence type="ECO:0000313" key="4">
    <source>
        <dbReference type="Proteomes" id="UP000076078"/>
    </source>
</evidence>
<accession>A0A151Z713</accession>
<feature type="compositionally biased region" description="Basic and acidic residues" evidence="1">
    <location>
        <begin position="224"/>
        <end position="245"/>
    </location>
</feature>
<dbReference type="EMBL" id="LODT01000039">
    <property type="protein sequence ID" value="KYQ89725.1"/>
    <property type="molecule type" value="Genomic_DNA"/>
</dbReference>
<dbReference type="GO" id="GO:0003723">
    <property type="term" value="F:RNA binding"/>
    <property type="evidence" value="ECO:0007669"/>
    <property type="project" value="InterPro"/>
</dbReference>
<keyword evidence="4" id="KW-1185">Reference proteome</keyword>
<protein>
    <recommendedName>
        <fullName evidence="2">Hyaluronan/mRNA-binding protein domain-containing protein</fullName>
    </recommendedName>
</protein>
<feature type="compositionally biased region" description="Low complexity" evidence="1">
    <location>
        <begin position="26"/>
        <end position="54"/>
    </location>
</feature>
<dbReference type="SMART" id="SM01233">
    <property type="entry name" value="HABP4_PAI-RBP1"/>
    <property type="match status" value="1"/>
</dbReference>
<reference evidence="3 4" key="1">
    <citation type="submission" date="2015-12" db="EMBL/GenBank/DDBJ databases">
        <title>Dictyostelia acquired genes for synthesis and detection of signals that induce cell-type specialization by lateral gene transfer from prokaryotes.</title>
        <authorList>
            <person name="Gloeckner G."/>
            <person name="Schaap P."/>
        </authorList>
    </citation>
    <scope>NUCLEOTIDE SEQUENCE [LARGE SCALE GENOMIC DNA]</scope>
    <source>
        <strain evidence="3 4">TK</strain>
    </source>
</reference>
<dbReference type="OrthoDB" id="20538at2759"/>
<feature type="region of interest" description="Disordered" evidence="1">
    <location>
        <begin position="1"/>
        <end position="298"/>
    </location>
</feature>
<feature type="compositionally biased region" description="Polar residues" evidence="1">
    <location>
        <begin position="269"/>
        <end position="284"/>
    </location>
</feature>
<dbReference type="Pfam" id="PF04774">
    <property type="entry name" value="HABP4_PAI-RBP1"/>
    <property type="match status" value="1"/>
</dbReference>
<proteinExistence type="predicted"/>
<dbReference type="PANTHER" id="PTHR12299">
    <property type="entry name" value="HYALURONIC ACID-BINDING PROTEIN 4"/>
    <property type="match status" value="1"/>
</dbReference>